<dbReference type="GO" id="GO:0005743">
    <property type="term" value="C:mitochondrial inner membrane"/>
    <property type="evidence" value="ECO:0007669"/>
    <property type="project" value="TreeGrafter"/>
</dbReference>
<dbReference type="GeneID" id="103509636"/>
<keyword evidence="1" id="KW-0496">Mitochondrion</keyword>
<sequence length="293" mass="32643">MAFFLRSTSSLLNFRAVHIQLHRKCIHLTCVQFEQSTSSSSDSNSSSENSKDTGKSDNEADIRNTILEASLPFVHNYGWSKTAISAGAESLGYPGTTHGLFQQGGADLVHYFYASCNQQLAEKLKREVEEAASDPSKTRPPHLFVHDAIRFRLELIVPYLDKWSQAMGLMALPNNTPRALANLLTMVDDVCYYAGDRSIDVSTAKRTRPPHLFVHDAIRFRLELIVPYLDKWSQAMGLMALPNNTPRALANLLTMVDDVCYYAGDRSIDAENEITMRGVPTGTPFIDLQSPVN</sequence>
<dbReference type="CTD" id="57017"/>
<comment type="pathway">
    <text evidence="1">Cofactor biosynthesis; ubiquinone biosynthesis.</text>
</comment>
<proteinExistence type="inferred from homology"/>
<dbReference type="GO" id="GO:0006744">
    <property type="term" value="P:ubiquinone biosynthetic process"/>
    <property type="evidence" value="ECO:0007669"/>
    <property type="project" value="UniProtKB-UniRule"/>
</dbReference>
<comment type="function">
    <text evidence="1">Membrane-associated protein that warps the membrane surface to access and bind aromatic isoprenes with high specificity, including ubiquinone (CoQ) isoprene intermediates and presents them directly to Coq7, therefore facilitating the Coq7-mediated hydroxylase step. Participates in the biosynthesis of coenzyme Q, also named ubiquinone, an essential lipid-soluble electron transporter for aerobic cellular respiration.</text>
</comment>
<organism evidence="4 5">
    <name type="scientific">Diaphorina citri</name>
    <name type="common">Asian citrus psyllid</name>
    <dbReference type="NCBI Taxonomy" id="121845"/>
    <lineage>
        <taxon>Eukaryota</taxon>
        <taxon>Metazoa</taxon>
        <taxon>Ecdysozoa</taxon>
        <taxon>Arthropoda</taxon>
        <taxon>Hexapoda</taxon>
        <taxon>Insecta</taxon>
        <taxon>Pterygota</taxon>
        <taxon>Neoptera</taxon>
        <taxon>Paraneoptera</taxon>
        <taxon>Hemiptera</taxon>
        <taxon>Sternorrhyncha</taxon>
        <taxon>Psylloidea</taxon>
        <taxon>Psyllidae</taxon>
        <taxon>Diaphorininae</taxon>
        <taxon>Diaphorina</taxon>
    </lineage>
</organism>
<dbReference type="Proteomes" id="UP000079169">
    <property type="component" value="Unplaced"/>
</dbReference>
<comment type="similarity">
    <text evidence="1">Belongs to the COQ9 family.</text>
</comment>
<evidence type="ECO:0000256" key="1">
    <source>
        <dbReference type="RuleBase" id="RU366063"/>
    </source>
</evidence>
<dbReference type="KEGG" id="dci:103509636"/>
<evidence type="ECO:0000259" key="3">
    <source>
        <dbReference type="Pfam" id="PF21392"/>
    </source>
</evidence>
<keyword evidence="5" id="KW-0830">Ubiquinone</keyword>
<dbReference type="InterPro" id="IPR048674">
    <property type="entry name" value="COQ9_HTH"/>
</dbReference>
<dbReference type="PANTHER" id="PTHR21427">
    <property type="entry name" value="UBIQUINONE BIOSYNTHESIS PROTEIN COQ9, MITOCHONDRIAL"/>
    <property type="match status" value="1"/>
</dbReference>
<accession>A0A3Q0IU04</accession>
<keyword evidence="4" id="KW-1185">Reference proteome</keyword>
<reference evidence="5" key="1">
    <citation type="submission" date="2025-08" db="UniProtKB">
        <authorList>
            <consortium name="RefSeq"/>
        </authorList>
    </citation>
    <scope>IDENTIFICATION</scope>
</reference>
<protein>
    <recommendedName>
        <fullName evidence="1">Ubiquinone biosynthesis protein</fullName>
    </recommendedName>
</protein>
<feature type="compositionally biased region" description="Basic and acidic residues" evidence="2">
    <location>
        <begin position="49"/>
        <end position="59"/>
    </location>
</feature>
<dbReference type="PANTHER" id="PTHR21427:SF19">
    <property type="entry name" value="UBIQUINONE BIOSYNTHESIS PROTEIN COQ9, MITOCHONDRIAL"/>
    <property type="match status" value="1"/>
</dbReference>
<feature type="region of interest" description="Disordered" evidence="2">
    <location>
        <begin position="37"/>
        <end position="59"/>
    </location>
</feature>
<evidence type="ECO:0000313" key="4">
    <source>
        <dbReference type="Proteomes" id="UP000079169"/>
    </source>
</evidence>
<dbReference type="Pfam" id="PF21392">
    <property type="entry name" value="COQ9_N"/>
    <property type="match status" value="1"/>
</dbReference>
<dbReference type="STRING" id="121845.A0A3Q0IU04"/>
<dbReference type="NCBIfam" id="TIGR02396">
    <property type="entry name" value="diverge_rpsU"/>
    <property type="match status" value="1"/>
</dbReference>
<dbReference type="PaxDb" id="121845-A0A3Q0IU04"/>
<dbReference type="AlphaFoldDB" id="A0A3Q0IU04"/>
<keyword evidence="1" id="KW-0446">Lipid-binding</keyword>
<evidence type="ECO:0000256" key="2">
    <source>
        <dbReference type="SAM" id="MobiDB-lite"/>
    </source>
</evidence>
<name>A0A3Q0IU04_DIACI</name>
<dbReference type="UniPathway" id="UPA00232"/>
<keyword evidence="1" id="KW-0831">Ubiquinone biosynthesis</keyword>
<comment type="subcellular location">
    <subcellularLocation>
        <location evidence="1">Mitochondrion</location>
    </subcellularLocation>
</comment>
<dbReference type="GO" id="GO:0008289">
    <property type="term" value="F:lipid binding"/>
    <property type="evidence" value="ECO:0007669"/>
    <property type="project" value="UniProtKB-UniRule"/>
</dbReference>
<evidence type="ECO:0000313" key="5">
    <source>
        <dbReference type="RefSeq" id="XP_026679729.1"/>
    </source>
</evidence>
<dbReference type="InterPro" id="IPR012762">
    <property type="entry name" value="Ubiq_biosynth_COQ9"/>
</dbReference>
<feature type="domain" description="Ubiquinone biosynthesis protein COQ9 HTH" evidence="3">
    <location>
        <begin position="59"/>
        <end position="89"/>
    </location>
</feature>
<gene>
    <name evidence="5" type="primary">LOC103509636</name>
</gene>
<dbReference type="RefSeq" id="XP_026679729.1">
    <property type="nucleotide sequence ID" value="XM_026823928.1"/>
</dbReference>
<feature type="compositionally biased region" description="Low complexity" evidence="2">
    <location>
        <begin position="37"/>
        <end position="48"/>
    </location>
</feature>